<gene>
    <name evidence="1" type="ORF">TW77_13990</name>
</gene>
<dbReference type="RefSeq" id="WP_046005600.1">
    <property type="nucleotide sequence ID" value="NZ_JXYA01000031.1"/>
</dbReference>
<dbReference type="OrthoDB" id="6297482at2"/>
<keyword evidence="2" id="KW-1185">Reference proteome</keyword>
<accession>A0A0F4QMV2</accession>
<dbReference type="AlphaFoldDB" id="A0A0F4QMV2"/>
<evidence type="ECO:0000313" key="2">
    <source>
        <dbReference type="Proteomes" id="UP000033452"/>
    </source>
</evidence>
<evidence type="ECO:0000313" key="1">
    <source>
        <dbReference type="EMBL" id="KJZ07962.1"/>
    </source>
</evidence>
<dbReference type="PATRIC" id="fig|43658.5.peg.2957"/>
<reference evidence="1 2" key="1">
    <citation type="journal article" date="2015" name="BMC Genomics">
        <title>Genome mining reveals unlocked bioactive potential of marine Gram-negative bacteria.</title>
        <authorList>
            <person name="Machado H."/>
            <person name="Sonnenschein E.C."/>
            <person name="Melchiorsen J."/>
            <person name="Gram L."/>
        </authorList>
    </citation>
    <scope>NUCLEOTIDE SEQUENCE [LARGE SCALE GENOMIC DNA]</scope>
    <source>
        <strain evidence="1 2">S2471</strain>
    </source>
</reference>
<dbReference type="EMBL" id="JXYA01000031">
    <property type="protein sequence ID" value="KJZ07962.1"/>
    <property type="molecule type" value="Genomic_DNA"/>
</dbReference>
<organism evidence="1 2">
    <name type="scientific">Pseudoalteromonas rubra</name>
    <dbReference type="NCBI Taxonomy" id="43658"/>
    <lineage>
        <taxon>Bacteria</taxon>
        <taxon>Pseudomonadati</taxon>
        <taxon>Pseudomonadota</taxon>
        <taxon>Gammaproteobacteria</taxon>
        <taxon>Alteromonadales</taxon>
        <taxon>Pseudoalteromonadaceae</taxon>
        <taxon>Pseudoalteromonas</taxon>
    </lineage>
</organism>
<comment type="caution">
    <text evidence="1">The sequence shown here is derived from an EMBL/GenBank/DDBJ whole genome shotgun (WGS) entry which is preliminary data.</text>
</comment>
<dbReference type="Proteomes" id="UP000033452">
    <property type="component" value="Unassembled WGS sequence"/>
</dbReference>
<name>A0A0F4QMV2_9GAMM</name>
<sequence>MALEHDIASLVEASEALTSTVDNKIQSIDSALSAALSASETKANQHLAKVDAQLSRYTESQSHFRVTKNQALVPKEDGSFPKDWSAGYLKQARLVETVETGVEPQNRTDLAREFLRAIGSDTKYFAKNFNIWEMEYLPYRNVTNENGDTVKTYSYMMYQYLRRPTYVTCAAVVKHIRGAVPTAFWCSGLEANAPAKVCGGGISHSNRNLYTHCHPYIHGKDLDLSETTVIQIALPAVVTGNVPIANAWGQFPYLGDSAVSAYEHQPTPTLP</sequence>
<protein>
    <submittedName>
        <fullName evidence="1">Uncharacterized protein</fullName>
    </submittedName>
</protein>
<proteinExistence type="predicted"/>